<dbReference type="PANTHER" id="PTHR43630:SF1">
    <property type="entry name" value="POLY-BETA-1,6-N-ACETYL-D-GLUCOSAMINE SYNTHASE"/>
    <property type="match status" value="1"/>
</dbReference>
<dbReference type="CDD" id="cd06423">
    <property type="entry name" value="CESA_like"/>
    <property type="match status" value="1"/>
</dbReference>
<dbReference type="GO" id="GO:0016757">
    <property type="term" value="F:glycosyltransferase activity"/>
    <property type="evidence" value="ECO:0007669"/>
    <property type="project" value="UniProtKB-KW"/>
</dbReference>
<gene>
    <name evidence="4" type="ORF">MetMK1DRAFT_00020260</name>
</gene>
<accession>H2C650</accession>
<evidence type="ECO:0000313" key="5">
    <source>
        <dbReference type="Proteomes" id="UP000003980"/>
    </source>
</evidence>
<dbReference type="SUPFAM" id="SSF53448">
    <property type="entry name" value="Nucleotide-diphospho-sugar transferases"/>
    <property type="match status" value="1"/>
</dbReference>
<feature type="transmembrane region" description="Helical" evidence="3">
    <location>
        <begin position="6"/>
        <end position="29"/>
    </location>
</feature>
<keyword evidence="3" id="KW-0812">Transmembrane</keyword>
<dbReference type="Pfam" id="PF13641">
    <property type="entry name" value="Glyco_tranf_2_3"/>
    <property type="match status" value="1"/>
</dbReference>
<evidence type="ECO:0000313" key="4">
    <source>
        <dbReference type="EMBL" id="EHP69277.1"/>
    </source>
</evidence>
<dbReference type="Proteomes" id="UP000003980">
    <property type="component" value="Unassembled WGS sequence"/>
</dbReference>
<feature type="transmembrane region" description="Helical" evidence="3">
    <location>
        <begin position="291"/>
        <end position="314"/>
    </location>
</feature>
<dbReference type="eggNOG" id="arCOG01389">
    <property type="taxonomic scope" value="Archaea"/>
</dbReference>
<evidence type="ECO:0000256" key="3">
    <source>
        <dbReference type="SAM" id="Phobius"/>
    </source>
</evidence>
<keyword evidence="3" id="KW-0472">Membrane</keyword>
<feature type="transmembrane region" description="Helical" evidence="3">
    <location>
        <begin position="320"/>
        <end position="341"/>
    </location>
</feature>
<dbReference type="EMBL" id="JH597768">
    <property type="protein sequence ID" value="EHP69277.1"/>
    <property type="molecule type" value="Genomic_DNA"/>
</dbReference>
<dbReference type="InterPro" id="IPR029044">
    <property type="entry name" value="Nucleotide-diphossugar_trans"/>
</dbReference>
<evidence type="ECO:0000256" key="1">
    <source>
        <dbReference type="ARBA" id="ARBA00022676"/>
    </source>
</evidence>
<sequence length="397" mass="44281">MNLNELLIVISVLVSLWSVYNSSLALIGLSWRPSERKSHTGPSFSLLIPARNEGKVLGRLLERLVNQEYDRSKYEVIVVEDGSTDDTLQVCQNFSKMYTTVKCIHLEPASVPNGKSRALNYALSEAKGDIIGVFDADSVPRLDTLAYVAGKFDANPRIGAVQGRLVPINVRESIIARLASLEELFNEYLISGRAKLGFFVPLEGTCSFVRRDVILSLGGWNERSLTEDLDLSLKIASMDYLIAYSPSVISWREVPVSFWGLVKQRLRWYRGHIELAFPVGRMKISWRLIDAGLLIATPIFMALSVANYSLVFLYPSQLHLVVAALVSLASILSFFLSLLISKRHMIETVYVILTAGYINLTIFLNVLSIFMELVGMPKTWVKTERSGKVTIELGKGG</sequence>
<keyword evidence="2 4" id="KW-0808">Transferase</keyword>
<evidence type="ECO:0000256" key="2">
    <source>
        <dbReference type="ARBA" id="ARBA00022679"/>
    </source>
</evidence>
<dbReference type="STRING" id="671065.MetMK1DRAFT_00020260"/>
<reference evidence="4 5" key="1">
    <citation type="submission" date="2012-01" db="EMBL/GenBank/DDBJ databases">
        <title>Improved High-Quality Draft sequence of Metallosphaera yellowstonensis MK1.</title>
        <authorList>
            <consortium name="US DOE Joint Genome Institute"/>
            <person name="Lucas S."/>
            <person name="Han J."/>
            <person name="Cheng J.-F."/>
            <person name="Goodwin L."/>
            <person name="Pitluck S."/>
            <person name="Peters L."/>
            <person name="Teshima H."/>
            <person name="Detter J.C."/>
            <person name="Han C."/>
            <person name="Tapia R."/>
            <person name="Land M."/>
            <person name="Hauser L."/>
            <person name="Kyrpides N."/>
            <person name="Kozubal M."/>
            <person name="Macur R.E."/>
            <person name="Jay Z."/>
            <person name="Inskeep W."/>
            <person name="Woyke T."/>
        </authorList>
    </citation>
    <scope>NUCLEOTIDE SEQUENCE [LARGE SCALE GENOMIC DNA]</scope>
    <source>
        <strain evidence="4 5">MK1</strain>
    </source>
</reference>
<keyword evidence="1" id="KW-0328">Glycosyltransferase</keyword>
<organism evidence="4 5">
    <name type="scientific">Metallosphaera yellowstonensis MK1</name>
    <dbReference type="NCBI Taxonomy" id="671065"/>
    <lineage>
        <taxon>Archaea</taxon>
        <taxon>Thermoproteota</taxon>
        <taxon>Thermoprotei</taxon>
        <taxon>Sulfolobales</taxon>
        <taxon>Sulfolobaceae</taxon>
        <taxon>Metallosphaera</taxon>
    </lineage>
</organism>
<protein>
    <submittedName>
        <fullName evidence="4">Glycosyl transferase</fullName>
    </submittedName>
</protein>
<dbReference type="OrthoDB" id="46222at2157"/>
<keyword evidence="5" id="KW-1185">Reference proteome</keyword>
<dbReference type="PANTHER" id="PTHR43630">
    <property type="entry name" value="POLY-BETA-1,6-N-ACETYL-D-GLUCOSAMINE SYNTHASE"/>
    <property type="match status" value="1"/>
</dbReference>
<feature type="transmembrane region" description="Helical" evidence="3">
    <location>
        <begin position="348"/>
        <end position="371"/>
    </location>
</feature>
<proteinExistence type="predicted"/>
<name>H2C650_9CREN</name>
<dbReference type="HOGENOM" id="CLU_023978_2_2_2"/>
<keyword evidence="3" id="KW-1133">Transmembrane helix</keyword>
<dbReference type="AlphaFoldDB" id="H2C650"/>
<dbReference type="RefSeq" id="WP_009073161.1">
    <property type="nucleotide sequence ID" value="NZ_JH597768.1"/>
</dbReference>
<dbReference type="Gene3D" id="3.90.550.10">
    <property type="entry name" value="Spore Coat Polysaccharide Biosynthesis Protein SpsA, Chain A"/>
    <property type="match status" value="1"/>
</dbReference>